<sequence>MMHADDDAFALVGMLHRRALCRLSRSAQCHVQGINQGISLHRGRLGTRLIKELRQLETAWGLLRHITAQSSSDLIQRLERQLSGEPEAPRPEPRQGPLAGHGQAQRKQGGRGNPELFDIFDCRREVASQTTHRLPATTDVMLIQLSGMIPFPADAKEKRKEKEEDKDDKDREDVMDGEDKKDAEDMTSLQVAPVPRVFPQERIDQQDAEQIDEVLGALVPEVIPQERLFQQDAEQIDEMPVAHVPEVTPQERIFPQDAEQIDEMPVAHVPEVTPQERIYQQDDLQQDTGQIDEMPVADVPKVTPQERIYQQDAEQLDEMPVARGLGGLPPFSSEAMQRLHRMTVFFTAWQLRLPLRRHGTSAKGTTEAGVFMFKAVESSFARLEARLAAALPPAIEASAQKAFSLL</sequence>
<protein>
    <submittedName>
        <fullName evidence="2">Uncharacterized protein</fullName>
    </submittedName>
</protein>
<feature type="region of interest" description="Disordered" evidence="1">
    <location>
        <begin position="83"/>
        <end position="115"/>
    </location>
</feature>
<reference evidence="2" key="1">
    <citation type="submission" date="2021-01" db="EMBL/GenBank/DDBJ databases">
        <authorList>
            <person name="Corre E."/>
            <person name="Pelletier E."/>
            <person name="Niang G."/>
            <person name="Scheremetjew M."/>
            <person name="Finn R."/>
            <person name="Kale V."/>
            <person name="Holt S."/>
            <person name="Cochrane G."/>
            <person name="Meng A."/>
            <person name="Brown T."/>
            <person name="Cohen L."/>
        </authorList>
    </citation>
    <scope>NUCLEOTIDE SEQUENCE</scope>
    <source>
        <strain evidence="2">CCMP3105</strain>
    </source>
</reference>
<proteinExistence type="predicted"/>
<dbReference type="EMBL" id="HBNR01091570">
    <property type="protein sequence ID" value="CAE4670867.1"/>
    <property type="molecule type" value="Transcribed_RNA"/>
</dbReference>
<evidence type="ECO:0000313" key="2">
    <source>
        <dbReference type="EMBL" id="CAE4670867.1"/>
    </source>
</evidence>
<feature type="compositionally biased region" description="Basic and acidic residues" evidence="1">
    <location>
        <begin position="154"/>
        <end position="184"/>
    </location>
</feature>
<gene>
    <name evidence="2" type="ORF">AMON00008_LOCUS65804</name>
</gene>
<dbReference type="AlphaFoldDB" id="A0A7S4TB29"/>
<name>A0A7S4TB29_9DINO</name>
<feature type="region of interest" description="Disordered" evidence="1">
    <location>
        <begin position="153"/>
        <end position="185"/>
    </location>
</feature>
<feature type="compositionally biased region" description="Basic and acidic residues" evidence="1">
    <location>
        <begin position="83"/>
        <end position="93"/>
    </location>
</feature>
<accession>A0A7S4TB29</accession>
<organism evidence="2">
    <name type="scientific">Alexandrium monilatum</name>
    <dbReference type="NCBI Taxonomy" id="311494"/>
    <lineage>
        <taxon>Eukaryota</taxon>
        <taxon>Sar</taxon>
        <taxon>Alveolata</taxon>
        <taxon>Dinophyceae</taxon>
        <taxon>Gonyaulacales</taxon>
        <taxon>Pyrocystaceae</taxon>
        <taxon>Alexandrium</taxon>
    </lineage>
</organism>
<evidence type="ECO:0000256" key="1">
    <source>
        <dbReference type="SAM" id="MobiDB-lite"/>
    </source>
</evidence>